<feature type="transmembrane region" description="Helical" evidence="1">
    <location>
        <begin position="123"/>
        <end position="142"/>
    </location>
</feature>
<dbReference type="RefSeq" id="WP_212535018.1">
    <property type="nucleotide sequence ID" value="NZ_JAGTUU010000001.1"/>
</dbReference>
<keyword evidence="1" id="KW-0472">Membrane</keyword>
<dbReference type="InterPro" id="IPR047784">
    <property type="entry name" value="TrgA"/>
</dbReference>
<comment type="caution">
    <text evidence="2">The sequence shown here is derived from an EMBL/GenBank/DDBJ whole genome shotgun (WGS) entry which is preliminary data.</text>
</comment>
<gene>
    <name evidence="2" type="ORF">KB874_02830</name>
</gene>
<keyword evidence="3" id="KW-1185">Reference proteome</keyword>
<feature type="transmembrane region" description="Helical" evidence="1">
    <location>
        <begin position="31"/>
        <end position="52"/>
    </location>
</feature>
<name>A0A8J7WA75_9RHOB</name>
<accession>A0A8J7WA75</accession>
<dbReference type="EMBL" id="JAGTUU010000001">
    <property type="protein sequence ID" value="MBS0123057.1"/>
    <property type="molecule type" value="Genomic_DNA"/>
</dbReference>
<evidence type="ECO:0000313" key="2">
    <source>
        <dbReference type="EMBL" id="MBS0123057.1"/>
    </source>
</evidence>
<keyword evidence="1" id="KW-1133">Transmembrane helix</keyword>
<dbReference type="Proteomes" id="UP000681356">
    <property type="component" value="Unassembled WGS sequence"/>
</dbReference>
<organism evidence="2 3">
    <name type="scientific">Thetidibacter halocola</name>
    <dbReference type="NCBI Taxonomy" id="2827239"/>
    <lineage>
        <taxon>Bacteria</taxon>
        <taxon>Pseudomonadati</taxon>
        <taxon>Pseudomonadota</taxon>
        <taxon>Alphaproteobacteria</taxon>
        <taxon>Rhodobacterales</taxon>
        <taxon>Roseobacteraceae</taxon>
        <taxon>Thetidibacter</taxon>
    </lineage>
</organism>
<evidence type="ECO:0000313" key="3">
    <source>
        <dbReference type="Proteomes" id="UP000681356"/>
    </source>
</evidence>
<proteinExistence type="predicted"/>
<dbReference type="NCBIfam" id="NF033773">
    <property type="entry name" value="tellur_TrgA"/>
    <property type="match status" value="1"/>
</dbReference>
<reference evidence="2" key="1">
    <citation type="submission" date="2021-04" db="EMBL/GenBank/DDBJ databases">
        <authorList>
            <person name="Yoon J."/>
        </authorList>
    </citation>
    <scope>NUCLEOTIDE SEQUENCE</scope>
    <source>
        <strain evidence="2">KMU-90</strain>
    </source>
</reference>
<keyword evidence="1" id="KW-0812">Transmembrane</keyword>
<dbReference type="AlphaFoldDB" id="A0A8J7WA75"/>
<evidence type="ECO:0000256" key="1">
    <source>
        <dbReference type="SAM" id="Phobius"/>
    </source>
</evidence>
<sequence>MPTAAKLVAALCLAALGFAVSEVIKTILPASIDFGAFSLVNAALGFVLGWVVMGKRAGRGMSAAISNGFTGMAALVLWGLFIQGVNEMVDLAMSRRYDGPFEALVAIFQIMTDYAGQMLDLKVITLLLVGGIIAGVLTEIAAKRWR</sequence>
<protein>
    <submittedName>
        <fullName evidence="2">TrgA family protein</fullName>
    </submittedName>
</protein>
<feature type="transmembrane region" description="Helical" evidence="1">
    <location>
        <begin position="64"/>
        <end position="85"/>
    </location>
</feature>